<evidence type="ECO:0000259" key="10">
    <source>
        <dbReference type="PROSITE" id="PS50835"/>
    </source>
</evidence>
<dbReference type="FunFam" id="2.60.40.10:FF:000013">
    <property type="entry name" value="cell adhesion molecule 1 isoform X1"/>
    <property type="match status" value="1"/>
</dbReference>
<dbReference type="FunFam" id="2.60.40.10:FF:000305">
    <property type="entry name" value="neurotrimin isoform X2"/>
    <property type="match status" value="1"/>
</dbReference>
<dbReference type="InterPro" id="IPR013783">
    <property type="entry name" value="Ig-like_fold"/>
</dbReference>
<proteinExistence type="inferred from homology"/>
<dbReference type="GO" id="GO:0098552">
    <property type="term" value="C:side of membrane"/>
    <property type="evidence" value="ECO:0007669"/>
    <property type="project" value="UniProtKB-KW"/>
</dbReference>
<dbReference type="AlphaFoldDB" id="A0A8C4Y6A0"/>
<evidence type="ECO:0000256" key="3">
    <source>
        <dbReference type="ARBA" id="ARBA00022729"/>
    </source>
</evidence>
<dbReference type="InterPro" id="IPR007110">
    <property type="entry name" value="Ig-like_dom"/>
</dbReference>
<dbReference type="PANTHER" id="PTHR42757">
    <property type="entry name" value="IGLON FAMILY OF IMMUNOGLOBULIN SUPERFAMILY-RELATED"/>
    <property type="match status" value="1"/>
</dbReference>
<keyword evidence="6" id="KW-1015">Disulfide bond</keyword>
<sequence>MCSYYLAAPPQRWLHLSTGHTVPTHCLIHSLFLPSGLLVRSLEYNQPADNYTVCQGDDAILSCSIDKEVTRVAWLNRSNILYAGNDKWSIDPRVRLLTNSQAEFSILIASVDVWDEGLYTCSFQTQAKPHTAQVYLIVHGTEWGRGWADLCLCLSPPPLHTSSPHTDGFTSEGEYLEITEINRQQAGEYECVTANGVSLADSKRVVITVNYPPTIKDVKDAYPPVGKPALLRCEAMAVPPAEFEWFKDDNRLFGGLEGLRIRNERTRSMLLIDNVTARHYGNYSCLASNKLGVSNASLRLIRAVPLLWESLRFSVALKDELRWLLQKLGAGPFCTTRRV</sequence>
<dbReference type="Pfam" id="PF13927">
    <property type="entry name" value="Ig_3"/>
    <property type="match status" value="1"/>
</dbReference>
<name>A0A8C4Y6A0_9SAUR</name>
<feature type="domain" description="Ig-like" evidence="10">
    <location>
        <begin position="34"/>
        <end position="135"/>
    </location>
</feature>
<dbReference type="GeneTree" id="ENSGT00940000160467"/>
<evidence type="ECO:0000256" key="9">
    <source>
        <dbReference type="ARBA" id="ARBA00037995"/>
    </source>
</evidence>
<reference evidence="11" key="1">
    <citation type="submission" date="2025-08" db="UniProtKB">
        <authorList>
            <consortium name="Ensembl"/>
        </authorList>
    </citation>
    <scope>IDENTIFICATION</scope>
</reference>
<comment type="similarity">
    <text evidence="9">Belongs to the immunoglobulin superfamily. IgLON family.</text>
</comment>
<keyword evidence="4" id="KW-0677">Repeat</keyword>
<keyword evidence="8" id="KW-0393">Immunoglobulin domain</keyword>
<dbReference type="PANTHER" id="PTHR42757:SF12">
    <property type="entry name" value="IGLON FAMILY MEMBER 5"/>
    <property type="match status" value="1"/>
</dbReference>
<evidence type="ECO:0000313" key="11">
    <source>
        <dbReference type="Ensembl" id="ENSGEVP00005020733.1"/>
    </source>
</evidence>
<evidence type="ECO:0000313" key="12">
    <source>
        <dbReference type="Proteomes" id="UP000694390"/>
    </source>
</evidence>
<evidence type="ECO:0000256" key="1">
    <source>
        <dbReference type="ARBA" id="ARBA00004609"/>
    </source>
</evidence>
<evidence type="ECO:0000256" key="6">
    <source>
        <dbReference type="ARBA" id="ARBA00023157"/>
    </source>
</evidence>
<reference evidence="11" key="2">
    <citation type="submission" date="2025-09" db="UniProtKB">
        <authorList>
            <consortium name="Ensembl"/>
        </authorList>
    </citation>
    <scope>IDENTIFICATION</scope>
</reference>
<dbReference type="SUPFAM" id="SSF48726">
    <property type="entry name" value="Immunoglobulin"/>
    <property type="match status" value="3"/>
</dbReference>
<dbReference type="InterPro" id="IPR013151">
    <property type="entry name" value="Immunoglobulin_dom"/>
</dbReference>
<dbReference type="InterPro" id="IPR036179">
    <property type="entry name" value="Ig-like_dom_sf"/>
</dbReference>
<dbReference type="PROSITE" id="PS50835">
    <property type="entry name" value="IG_LIKE"/>
    <property type="match status" value="2"/>
</dbReference>
<keyword evidence="2" id="KW-0472">Membrane</keyword>
<dbReference type="InterPro" id="IPR003599">
    <property type="entry name" value="Ig_sub"/>
</dbReference>
<dbReference type="Proteomes" id="UP000694390">
    <property type="component" value="Unassembled WGS sequence"/>
</dbReference>
<dbReference type="GO" id="GO:0005886">
    <property type="term" value="C:plasma membrane"/>
    <property type="evidence" value="ECO:0007669"/>
    <property type="project" value="UniProtKB-SubCell"/>
</dbReference>
<dbReference type="GO" id="GO:0007155">
    <property type="term" value="P:cell adhesion"/>
    <property type="evidence" value="ECO:0007669"/>
    <property type="project" value="UniProtKB-KW"/>
</dbReference>
<evidence type="ECO:0000256" key="7">
    <source>
        <dbReference type="ARBA" id="ARBA00023180"/>
    </source>
</evidence>
<keyword evidence="12" id="KW-1185">Reference proteome</keyword>
<dbReference type="InterPro" id="IPR003598">
    <property type="entry name" value="Ig_sub2"/>
</dbReference>
<comment type="subcellular location">
    <subcellularLocation>
        <location evidence="1">Cell membrane</location>
        <topology evidence="1">Lipid-anchor</topology>
        <topology evidence="1">GPI-anchor</topology>
    </subcellularLocation>
</comment>
<gene>
    <name evidence="11" type="primary">IGLON5</name>
</gene>
<organism evidence="11 12">
    <name type="scientific">Gopherus evgoodei</name>
    <name type="common">Goodes thornscrub tortoise</name>
    <dbReference type="NCBI Taxonomy" id="1825980"/>
    <lineage>
        <taxon>Eukaryota</taxon>
        <taxon>Metazoa</taxon>
        <taxon>Chordata</taxon>
        <taxon>Craniata</taxon>
        <taxon>Vertebrata</taxon>
        <taxon>Euteleostomi</taxon>
        <taxon>Archelosauria</taxon>
        <taxon>Testudinata</taxon>
        <taxon>Testudines</taxon>
        <taxon>Cryptodira</taxon>
        <taxon>Durocryptodira</taxon>
        <taxon>Testudinoidea</taxon>
        <taxon>Testudinidae</taxon>
        <taxon>Gopherus</taxon>
    </lineage>
</organism>
<accession>A0A8C4Y6A0</accession>
<dbReference type="SMART" id="SM00408">
    <property type="entry name" value="IGc2"/>
    <property type="match status" value="2"/>
</dbReference>
<dbReference type="Pfam" id="PF00047">
    <property type="entry name" value="ig"/>
    <property type="match status" value="1"/>
</dbReference>
<dbReference type="InterPro" id="IPR050876">
    <property type="entry name" value="IgLON_domain"/>
</dbReference>
<feature type="domain" description="Ig-like" evidence="10">
    <location>
        <begin position="213"/>
        <end position="301"/>
    </location>
</feature>
<evidence type="ECO:0000256" key="5">
    <source>
        <dbReference type="ARBA" id="ARBA00022889"/>
    </source>
</evidence>
<evidence type="ECO:0000256" key="2">
    <source>
        <dbReference type="ARBA" id="ARBA00022622"/>
    </source>
</evidence>
<keyword evidence="2" id="KW-0336">GPI-anchor</keyword>
<dbReference type="SMART" id="SM00409">
    <property type="entry name" value="IG"/>
    <property type="match status" value="2"/>
</dbReference>
<dbReference type="Gene3D" id="2.60.40.10">
    <property type="entry name" value="Immunoglobulins"/>
    <property type="match status" value="3"/>
</dbReference>
<keyword evidence="3" id="KW-0732">Signal</keyword>
<keyword evidence="5" id="KW-0130">Cell adhesion</keyword>
<keyword evidence="7" id="KW-0325">Glycoprotein</keyword>
<protein>
    <submittedName>
        <fullName evidence="11">IgLON family member 5</fullName>
    </submittedName>
</protein>
<evidence type="ECO:0000256" key="8">
    <source>
        <dbReference type="ARBA" id="ARBA00023319"/>
    </source>
</evidence>
<dbReference type="OrthoDB" id="10012075at2759"/>
<dbReference type="Ensembl" id="ENSGEVT00005021773.1">
    <property type="protein sequence ID" value="ENSGEVP00005020733.1"/>
    <property type="gene ID" value="ENSGEVG00005014650.1"/>
</dbReference>
<keyword evidence="2" id="KW-0449">Lipoprotein</keyword>
<evidence type="ECO:0000256" key="4">
    <source>
        <dbReference type="ARBA" id="ARBA00022737"/>
    </source>
</evidence>